<dbReference type="GO" id="GO:0007010">
    <property type="term" value="P:cytoskeleton organization"/>
    <property type="evidence" value="ECO:0007669"/>
    <property type="project" value="TreeGrafter"/>
</dbReference>
<dbReference type="FunFam" id="2.130.10.10:FF:000997">
    <property type="entry name" value="AGAP002030-PA-like protein"/>
    <property type="match status" value="1"/>
</dbReference>
<sequence>MEADVSRLDSSLAAELYFLIAKFLTQGPCRAAADVLKGELERAKILPQRLDWLGNEHSQSFEELETKYSHIGVNHLLQICSRIGPVLEKEVPPCVIGAISLLGAGKQSLLRTKEDMLRFFRNVTGYSGRFGGKPFMNPPGVYPVLNIVKVLQGRENSGPLCRREAVPTSFYSKLQLYRHTLGHLSAVYCVLYDRTGKYIITGADDLLVKVWSSTDGRLLATFRGASSEIMDIAVNFDNTLLAAGSLDRILRVWCFQTMSPIAVLSGHSGMITSVKFCPISCSGFNYLVSTSSDGSVAFWSHTKQDNERTVFQPKPIQYHEKMRPGQAQMICASFSPGGAFMAAGSADHHVRVYTMLGEEGPRRVLEVEAHSDTVDSIQWAHSGLKFISGSKDGTANVWKFEQQQWQHKRLLMTTKLSGEPESEDDSNKKTKVTMVCWDVSDNWVVTAVNDSSLKVWNAKTAELVKVLRAHKDEVFVLESHPIDPKIILSAGHDGQLIIWDVLNIEPIACFQNFIEGQGNGAVFDAKWSPDGTMLAATDSHGHLMMYGFGSGVEKLKIVPKELFFHTDYRPLIRDANNYVLDEQTQTAPHLMPPPFLVDVDGNPYPPILQRLVPGRENCRGEQLVPNIAVGASGQQEVIEGLPEQEQPRSNIDRLIEALAQRQIMNVEGVPINEEEDNNVLQNEDQHQVRQIASPRGGRSGLRRVGDVEGVRQSSGNWQRDNTTPWNKPMLARPLNPAILDTQYKQTNAMAEMELEYWRREMRRRPQVISNTTITSEQNRFLIHGRRNRTTRHSYRTRATRGEEQEDEEFENPENSGSSGSSNESSSNEEELCSDSSTSDTSSEYSDWIADHGVNLEPPKRSKRKPVQKRAITPPSDADRRRSQRPKKKTIPIAEPSSVTEVPDIYRPPEWLSEVIPRKAPYYPQMGDEIVYFRQGHKRYLDAVKTKKIYDVSRSFEPWTKLDLKAQEFVKVIGIKYEIRPPRLCCLKLAQMNEEGLLTGITFTIKYHDIPDVLDFLVLRQAFDNALERSWSEGNRFRCMIDDGWWTGQIISVQPLSEEFSDSYFMCFNIRWDSGETEFMSPWDLEPIDEQRLPTEVGGAVPVLAEEIQETLYQPQPEEWPMGDREAACRRIIRGLDQVMTLSIAEPFIAPVDLNIYPLYAYVVEYPIDLSTIKARFENFFYRRITSAQFDVRYLATNAEKFNERHSQIVKQARLITDICLRIIKDTTDHDVTTLYHELADAYHSSDSEVDIEDDINRPSTSSQRPTRAMTNRHLNTQNVNKDWKVACRQLLDTLWQCEDSIPFRQPVDRLENPDYHLVIDTPMDLRTVKEDLLGGNYESPAEFAKDVKLIFTNSKNYNTNTRSKIYSMTVRLSAMFDELMRKIINRWKSAIRINDNKKTNKNKKGSPIKTQLMNGAGPSKKKTVSSDDDEDDEIEDVPIDNDDDDDDDDHFEDFKPSKRPTRHLNHDVAGPSTLMNGHSNRLAESSRPSLRPRNVSAKRQVTHVNFDDEDDDESDDSSPSLSESSDDSAPKRRTRSRKPIISVINGHVDSDSDEIYEPTSKGKQTRNNRAKNMKKTRHNRTTEKHYLVDNDDEDEEISCQSDNSEEIGRNSKRKQKLSIVKNNIQDTSSDEEENTVTIIKENNQSQDDEKEEINENINVRKNQLEEDKDEEEEEEEKDDNNHKNVESDNVADIVEDNLMKQNQDFSHVNPSRTVNQQLRKLRASRDSESSITANNKHHLRRAGTKRMHYNEDTDEEDDEDGYDSGVPITKTRRRTVKRPYYGEASDEESCSQPGLGGSSREQDMRLGISVSSRGRVRKMTPKAMSALR</sequence>
<evidence type="ECO:0000256" key="4">
    <source>
        <dbReference type="PROSITE-ProRule" id="PRU00035"/>
    </source>
</evidence>
<dbReference type="CDD" id="cd05529">
    <property type="entry name" value="Bromo_WDR9_I_like"/>
    <property type="match status" value="1"/>
</dbReference>
<keyword evidence="3 4" id="KW-0103">Bromodomain</keyword>
<evidence type="ECO:0000256" key="2">
    <source>
        <dbReference type="ARBA" id="ARBA00022737"/>
    </source>
</evidence>
<feature type="compositionally biased region" description="Acidic residues" evidence="6">
    <location>
        <begin position="1507"/>
        <end position="1516"/>
    </location>
</feature>
<feature type="compositionally biased region" description="Basic residues" evidence="6">
    <location>
        <begin position="1735"/>
        <end position="1747"/>
    </location>
</feature>
<feature type="compositionally biased region" description="Polar residues" evidence="6">
    <location>
        <begin position="1635"/>
        <end position="1645"/>
    </location>
</feature>
<feature type="compositionally biased region" description="Low complexity" evidence="6">
    <location>
        <begin position="812"/>
        <end position="825"/>
    </location>
</feature>
<feature type="repeat" description="WD" evidence="5">
    <location>
        <begin position="467"/>
        <end position="501"/>
    </location>
</feature>
<dbReference type="PANTHER" id="PTHR16266">
    <property type="entry name" value="WD REPEAT DOMAIN 9"/>
    <property type="match status" value="1"/>
</dbReference>
<feature type="domain" description="Bromo" evidence="7">
    <location>
        <begin position="1139"/>
        <end position="1209"/>
    </location>
</feature>
<dbReference type="SMART" id="SM00320">
    <property type="entry name" value="WD40"/>
    <property type="match status" value="8"/>
</dbReference>
<dbReference type="SUPFAM" id="SSF47370">
    <property type="entry name" value="Bromodomain"/>
    <property type="match status" value="2"/>
</dbReference>
<feature type="compositionally biased region" description="Acidic residues" evidence="6">
    <location>
        <begin position="1426"/>
        <end position="1451"/>
    </location>
</feature>
<dbReference type="KEGG" id="csol:105363753"/>
<feature type="repeat" description="WD" evidence="5">
    <location>
        <begin position="222"/>
        <end position="263"/>
    </location>
</feature>
<dbReference type="PROSITE" id="PS50294">
    <property type="entry name" value="WD_REPEATS_REGION"/>
    <property type="match status" value="5"/>
</dbReference>
<dbReference type="Pfam" id="PF00439">
    <property type="entry name" value="Bromodomain"/>
    <property type="match status" value="2"/>
</dbReference>
<dbReference type="GeneID" id="105363753"/>
<proteinExistence type="predicted"/>
<dbReference type="InterPro" id="IPR036322">
    <property type="entry name" value="WD40_repeat_dom_sf"/>
</dbReference>
<dbReference type="SMART" id="SM00297">
    <property type="entry name" value="BROMO"/>
    <property type="match status" value="2"/>
</dbReference>
<dbReference type="Pfam" id="PF00400">
    <property type="entry name" value="WD40"/>
    <property type="match status" value="7"/>
</dbReference>
<evidence type="ECO:0000313" key="8">
    <source>
        <dbReference type="Proteomes" id="UP000695007"/>
    </source>
</evidence>
<dbReference type="Gene3D" id="1.20.920.10">
    <property type="entry name" value="Bromodomain-like"/>
    <property type="match status" value="2"/>
</dbReference>
<dbReference type="GO" id="GO:0006357">
    <property type="term" value="P:regulation of transcription by RNA polymerase II"/>
    <property type="evidence" value="ECO:0007669"/>
    <property type="project" value="TreeGrafter"/>
</dbReference>
<feature type="region of interest" description="Disordered" evidence="6">
    <location>
        <begin position="1395"/>
        <end position="1828"/>
    </location>
</feature>
<dbReference type="PROSITE" id="PS50014">
    <property type="entry name" value="BROMODOMAIN_2"/>
    <property type="match status" value="2"/>
</dbReference>
<dbReference type="InterPro" id="IPR057451">
    <property type="entry name" value="BRWD/PHIP_AD"/>
</dbReference>
<dbReference type="PROSITE" id="PS00633">
    <property type="entry name" value="BROMODOMAIN_1"/>
    <property type="match status" value="1"/>
</dbReference>
<protein>
    <submittedName>
        <fullName evidence="9">PH-interacting protein</fullName>
    </submittedName>
</protein>
<dbReference type="FunFam" id="1.20.920.10:FF:000044">
    <property type="entry name" value="Bromodomain and WD repeat domain-containing 1"/>
    <property type="match status" value="1"/>
</dbReference>
<dbReference type="InterPro" id="IPR001487">
    <property type="entry name" value="Bromodomain"/>
</dbReference>
<dbReference type="InterPro" id="IPR052060">
    <property type="entry name" value="Bromo_WD_repeat"/>
</dbReference>
<feature type="region of interest" description="Disordered" evidence="6">
    <location>
        <begin position="695"/>
        <end position="729"/>
    </location>
</feature>
<organism evidence="8 9">
    <name type="scientific">Ceratosolen solmsi marchali</name>
    <dbReference type="NCBI Taxonomy" id="326594"/>
    <lineage>
        <taxon>Eukaryota</taxon>
        <taxon>Metazoa</taxon>
        <taxon>Ecdysozoa</taxon>
        <taxon>Arthropoda</taxon>
        <taxon>Hexapoda</taxon>
        <taxon>Insecta</taxon>
        <taxon>Pterygota</taxon>
        <taxon>Neoptera</taxon>
        <taxon>Endopterygota</taxon>
        <taxon>Hymenoptera</taxon>
        <taxon>Apocrita</taxon>
        <taxon>Proctotrupomorpha</taxon>
        <taxon>Chalcidoidea</taxon>
        <taxon>Agaonidae</taxon>
        <taxon>Agaoninae</taxon>
        <taxon>Ceratosolen</taxon>
    </lineage>
</organism>
<dbReference type="PANTHER" id="PTHR16266:SF17">
    <property type="entry name" value="BRWD3"/>
    <property type="match status" value="1"/>
</dbReference>
<feature type="compositionally biased region" description="Acidic residues" evidence="6">
    <location>
        <begin position="1752"/>
        <end position="1762"/>
    </location>
</feature>
<dbReference type="InterPro" id="IPR019775">
    <property type="entry name" value="WD40_repeat_CS"/>
</dbReference>
<evidence type="ECO:0000259" key="7">
    <source>
        <dbReference type="PROSITE" id="PS50014"/>
    </source>
</evidence>
<feature type="compositionally biased region" description="Polar residues" evidence="6">
    <location>
        <begin position="711"/>
        <end position="725"/>
    </location>
</feature>
<dbReference type="InterPro" id="IPR015943">
    <property type="entry name" value="WD40/YVTN_repeat-like_dom_sf"/>
</dbReference>
<evidence type="ECO:0000313" key="9">
    <source>
        <dbReference type="RefSeq" id="XP_011499826.1"/>
    </source>
</evidence>
<dbReference type="PRINTS" id="PR00503">
    <property type="entry name" value="BROMODOMAIN"/>
</dbReference>
<dbReference type="PROSITE" id="PS00678">
    <property type="entry name" value="WD_REPEATS_1"/>
    <property type="match status" value="2"/>
</dbReference>
<dbReference type="Proteomes" id="UP000695007">
    <property type="component" value="Unplaced"/>
</dbReference>
<feature type="compositionally biased region" description="Polar residues" evidence="6">
    <location>
        <begin position="768"/>
        <end position="778"/>
    </location>
</feature>
<accession>A0AAJ6YKN5</accession>
<evidence type="ECO:0000256" key="5">
    <source>
        <dbReference type="PROSITE-ProRule" id="PRU00221"/>
    </source>
</evidence>
<feature type="compositionally biased region" description="Acidic residues" evidence="6">
    <location>
        <begin position="1666"/>
        <end position="1678"/>
    </location>
</feature>
<dbReference type="InterPro" id="IPR018359">
    <property type="entry name" value="Bromodomain_CS"/>
</dbReference>
<feature type="repeat" description="WD" evidence="5">
    <location>
        <begin position="264"/>
        <end position="309"/>
    </location>
</feature>
<dbReference type="InterPro" id="IPR036427">
    <property type="entry name" value="Bromodomain-like_sf"/>
</dbReference>
<feature type="repeat" description="WD" evidence="5">
    <location>
        <begin position="367"/>
        <end position="408"/>
    </location>
</feature>
<dbReference type="CTD" id="254065"/>
<keyword evidence="8" id="KW-1185">Reference proteome</keyword>
<dbReference type="FunFam" id="1.20.920.10:FF:000066">
    <property type="entry name" value="Transcription initiation factor TFIID subunit 1"/>
    <property type="match status" value="1"/>
</dbReference>
<dbReference type="FunFam" id="2.130.10.10:FF:000674">
    <property type="entry name" value="WD-repeat protein, putative"/>
    <property type="match status" value="1"/>
</dbReference>
<feature type="compositionally biased region" description="Basic residues" evidence="6">
    <location>
        <begin position="782"/>
        <end position="798"/>
    </location>
</feature>
<feature type="repeat" description="WD" evidence="5">
    <location>
        <begin position="180"/>
        <end position="221"/>
    </location>
</feature>
<keyword evidence="2" id="KW-0677">Repeat</keyword>
<feature type="compositionally biased region" description="Low complexity" evidence="6">
    <location>
        <begin position="833"/>
        <end position="842"/>
    </location>
</feature>
<evidence type="ECO:0000256" key="3">
    <source>
        <dbReference type="ARBA" id="ARBA00023117"/>
    </source>
</evidence>
<dbReference type="RefSeq" id="XP_011499826.1">
    <property type="nucleotide sequence ID" value="XM_011501524.1"/>
</dbReference>
<feature type="region of interest" description="Disordered" evidence="6">
    <location>
        <begin position="768"/>
        <end position="891"/>
    </location>
</feature>
<dbReference type="GO" id="GO:0008360">
    <property type="term" value="P:regulation of cell shape"/>
    <property type="evidence" value="ECO:0007669"/>
    <property type="project" value="TreeGrafter"/>
</dbReference>
<dbReference type="Pfam" id="PF25437">
    <property type="entry name" value="BRWD1_N"/>
    <property type="match status" value="1"/>
</dbReference>
<dbReference type="PROSITE" id="PS50082">
    <property type="entry name" value="WD_REPEATS_2"/>
    <property type="match status" value="6"/>
</dbReference>
<reference evidence="9" key="1">
    <citation type="submission" date="2025-08" db="UniProtKB">
        <authorList>
            <consortium name="RefSeq"/>
        </authorList>
    </citation>
    <scope>IDENTIFICATION</scope>
</reference>
<feature type="compositionally biased region" description="Polar residues" evidence="6">
    <location>
        <begin position="1473"/>
        <end position="1488"/>
    </location>
</feature>
<gene>
    <name evidence="9" type="primary">LOC105363753</name>
</gene>
<feature type="domain" description="Bromo" evidence="7">
    <location>
        <begin position="1295"/>
        <end position="1365"/>
    </location>
</feature>
<dbReference type="CDD" id="cd00200">
    <property type="entry name" value="WD40"/>
    <property type="match status" value="1"/>
</dbReference>
<dbReference type="SUPFAM" id="SSF50978">
    <property type="entry name" value="WD40 repeat-like"/>
    <property type="match status" value="1"/>
</dbReference>
<feature type="compositionally biased region" description="Polar residues" evidence="6">
    <location>
        <begin position="1699"/>
        <end position="1718"/>
    </location>
</feature>
<dbReference type="InterPro" id="IPR001680">
    <property type="entry name" value="WD40_rpt"/>
</dbReference>
<evidence type="ECO:0000256" key="6">
    <source>
        <dbReference type="SAM" id="MobiDB-lite"/>
    </source>
</evidence>
<evidence type="ECO:0000256" key="1">
    <source>
        <dbReference type="ARBA" id="ARBA00022574"/>
    </source>
</evidence>
<keyword evidence="1 5" id="KW-0853">WD repeat</keyword>
<feature type="compositionally biased region" description="Basic residues" evidence="6">
    <location>
        <begin position="1563"/>
        <end position="1579"/>
    </location>
</feature>
<feature type="repeat" description="WD" evidence="5">
    <location>
        <begin position="425"/>
        <end position="466"/>
    </location>
</feature>
<dbReference type="Pfam" id="PF25313">
    <property type="entry name" value="BRWD_AD"/>
    <property type="match status" value="1"/>
</dbReference>
<dbReference type="GO" id="GO:0005634">
    <property type="term" value="C:nucleus"/>
    <property type="evidence" value="ECO:0007669"/>
    <property type="project" value="TreeGrafter"/>
</dbReference>
<name>A0AAJ6YKN5_9HYME</name>
<dbReference type="Gene3D" id="2.130.10.10">
    <property type="entry name" value="YVTN repeat-like/Quinoprotein amine dehydrogenase"/>
    <property type="match status" value="3"/>
</dbReference>
<dbReference type="InterPro" id="IPR057452">
    <property type="entry name" value="BRWD/PHIP_N"/>
</dbReference>